<evidence type="ECO:0000256" key="1">
    <source>
        <dbReference type="ARBA" id="ARBA00022801"/>
    </source>
</evidence>
<dbReference type="Gene3D" id="2.40.70.10">
    <property type="entry name" value="Acid Proteases"/>
    <property type="match status" value="1"/>
</dbReference>
<evidence type="ECO:0000313" key="5">
    <source>
        <dbReference type="Proteomes" id="UP000597762"/>
    </source>
</evidence>
<dbReference type="OrthoDB" id="116078at2759"/>
<feature type="compositionally biased region" description="Low complexity" evidence="2">
    <location>
        <begin position="451"/>
        <end position="460"/>
    </location>
</feature>
<dbReference type="GO" id="GO:0004190">
    <property type="term" value="F:aspartic-type endopeptidase activity"/>
    <property type="evidence" value="ECO:0007669"/>
    <property type="project" value="InterPro"/>
</dbReference>
<feature type="region of interest" description="Disordered" evidence="2">
    <location>
        <begin position="449"/>
        <end position="493"/>
    </location>
</feature>
<evidence type="ECO:0000259" key="3">
    <source>
        <dbReference type="PROSITE" id="PS50175"/>
    </source>
</evidence>
<keyword evidence="1" id="KW-0378">Hydrolase</keyword>
<dbReference type="InterPro" id="IPR050951">
    <property type="entry name" value="Retrovirus_Pol_polyprotein"/>
</dbReference>
<dbReference type="InterPro" id="IPR021109">
    <property type="entry name" value="Peptidase_aspartic_dom_sf"/>
</dbReference>
<keyword evidence="5" id="KW-1185">Reference proteome</keyword>
<dbReference type="Gene3D" id="3.10.10.10">
    <property type="entry name" value="HIV Type 1 Reverse Transcriptase, subunit A, domain 1"/>
    <property type="match status" value="1"/>
</dbReference>
<sequence length="493" mass="56232">MSGNTPIDQLADAADRIFSQLDHQTTPVHSAEAISDHRSLGKTVEDLQRQVRDLTLALESYGRSRFPSRRRFRSRPRSSSRNKDATSMCYYHRRFGSAAHHCTKPCNYTAVAENKTASDRLFYVTDTRNNLRFLVDTGAAISVLPVRDKARQQPFQLRLQAANGSSINTYGTKSLTLNIGMRRDFTWNFTVADVQMPILGADFLAHYDLAVRMNNHSLTDNLTRLCVLGTYSKLTTTGITVATCHNKEYLDLLNQYQDLLRPAGSIDSTKHQTQHFIKTTGQPVFSRSRRLAPNKLKFAKKAFDDMLREGVIRPSDSPYASPLHLVPKPGKEDYRICVDYRRLISITVRDPVTTPPVSSSFIQDLRLKMANLCYTPPRHCPSDIYLPHQLKDCEFVFVRNDSVKRLLTPAYTGPYRVLKRADKYFQIRKGIQTDNVSIDRLKPAFIEKPSSHTTSQSTPQVQEKFKTPVSLDKPKFKSERSYRGKQNSSDRRM</sequence>
<gene>
    <name evidence="4" type="ORF">SPHA_75552</name>
</gene>
<evidence type="ECO:0000256" key="2">
    <source>
        <dbReference type="SAM" id="MobiDB-lite"/>
    </source>
</evidence>
<dbReference type="PANTHER" id="PTHR37984:SF9">
    <property type="entry name" value="INTEGRASE CATALYTIC DOMAIN-CONTAINING PROTEIN"/>
    <property type="match status" value="1"/>
</dbReference>
<reference evidence="4" key="1">
    <citation type="submission" date="2021-01" db="EMBL/GenBank/DDBJ databases">
        <authorList>
            <person name="Li R."/>
            <person name="Bekaert M."/>
        </authorList>
    </citation>
    <scope>NUCLEOTIDE SEQUENCE</scope>
    <source>
        <strain evidence="4">Farmed</strain>
    </source>
</reference>
<dbReference type="FunFam" id="2.40.70.10:FF:000130">
    <property type="entry name" value="Retrovirus-related Pol polyprotein from transposon opus-like Protein"/>
    <property type="match status" value="1"/>
</dbReference>
<feature type="compositionally biased region" description="Basic and acidic residues" evidence="2">
    <location>
        <begin position="472"/>
        <end position="493"/>
    </location>
</feature>
<proteinExistence type="predicted"/>
<dbReference type="PANTHER" id="PTHR37984">
    <property type="entry name" value="PROTEIN CBG26694"/>
    <property type="match status" value="1"/>
</dbReference>
<dbReference type="CDD" id="cd06094">
    <property type="entry name" value="RP_Saci_like"/>
    <property type="match status" value="1"/>
</dbReference>
<name>A0A812EJH2_ACAPH</name>
<dbReference type="Proteomes" id="UP000597762">
    <property type="component" value="Unassembled WGS sequence"/>
</dbReference>
<accession>A0A812EJH2</accession>
<dbReference type="SUPFAM" id="SSF56672">
    <property type="entry name" value="DNA/RNA polymerases"/>
    <property type="match status" value="1"/>
</dbReference>
<evidence type="ECO:0000313" key="4">
    <source>
        <dbReference type="EMBL" id="CAE1326028.1"/>
    </source>
</evidence>
<dbReference type="InterPro" id="IPR001995">
    <property type="entry name" value="Peptidase_A2_cat"/>
</dbReference>
<organism evidence="4 5">
    <name type="scientific">Acanthosepion pharaonis</name>
    <name type="common">Pharaoh cuttlefish</name>
    <name type="synonym">Sepia pharaonis</name>
    <dbReference type="NCBI Taxonomy" id="158019"/>
    <lineage>
        <taxon>Eukaryota</taxon>
        <taxon>Metazoa</taxon>
        <taxon>Spiralia</taxon>
        <taxon>Lophotrochozoa</taxon>
        <taxon>Mollusca</taxon>
        <taxon>Cephalopoda</taxon>
        <taxon>Coleoidea</taxon>
        <taxon>Decapodiformes</taxon>
        <taxon>Sepiida</taxon>
        <taxon>Sepiina</taxon>
        <taxon>Sepiidae</taxon>
        <taxon>Acanthosepion</taxon>
    </lineage>
</organism>
<feature type="domain" description="Peptidase A2" evidence="3">
    <location>
        <begin position="131"/>
        <end position="203"/>
    </location>
</feature>
<protein>
    <recommendedName>
        <fullName evidence="3">Peptidase A2 domain-containing protein</fullName>
    </recommendedName>
</protein>
<dbReference type="InterPro" id="IPR034132">
    <property type="entry name" value="RP_Saci-like"/>
</dbReference>
<comment type="caution">
    <text evidence="4">The sequence shown here is derived from an EMBL/GenBank/DDBJ whole genome shotgun (WGS) entry which is preliminary data.</text>
</comment>
<dbReference type="GO" id="GO:0006508">
    <property type="term" value="P:proteolysis"/>
    <property type="evidence" value="ECO:0007669"/>
    <property type="project" value="InterPro"/>
</dbReference>
<dbReference type="EMBL" id="CAHIKZ030005464">
    <property type="protein sequence ID" value="CAE1326028.1"/>
    <property type="molecule type" value="Genomic_DNA"/>
</dbReference>
<dbReference type="InterPro" id="IPR043502">
    <property type="entry name" value="DNA/RNA_pol_sf"/>
</dbReference>
<dbReference type="PROSITE" id="PS50175">
    <property type="entry name" value="ASP_PROT_RETROV"/>
    <property type="match status" value="1"/>
</dbReference>
<dbReference type="SUPFAM" id="SSF50630">
    <property type="entry name" value="Acid proteases"/>
    <property type="match status" value="1"/>
</dbReference>
<dbReference type="AlphaFoldDB" id="A0A812EJH2"/>